<evidence type="ECO:0000313" key="17">
    <source>
        <dbReference type="EMBL" id="KAH7531113.1"/>
    </source>
</evidence>
<evidence type="ECO:0000256" key="6">
    <source>
        <dbReference type="ARBA" id="ARBA00022729"/>
    </source>
</evidence>
<dbReference type="InterPro" id="IPR001220">
    <property type="entry name" value="Legume_lectin_dom"/>
</dbReference>
<evidence type="ECO:0000256" key="7">
    <source>
        <dbReference type="ARBA" id="ARBA00022734"/>
    </source>
</evidence>
<evidence type="ECO:0000256" key="15">
    <source>
        <dbReference type="SAM" id="Phobius"/>
    </source>
</evidence>
<sequence>MALSQDDNQFIYHGFHKASMHLDGFAKIHSNGLLQLTNITERQGHAFYGFPLKFNTSSSQSFSFSTNFVFAMVSDSVKLTGHGIAFVISPSVDFRQALPGPYLGLFNCNNTGLSKNHIFAVELDTVQSIDFGDIDGNHVGIDVNGLISVESAPAAYFSNTEEKYISLKLASGNPIQIWIEYNGAEKLLNVTLAPISIPKPNKPLLSTQLDLSQVLVDSMFVGFSASTGLPVCNHYILGWSFNKSGHAEDVKVSMLPSLSSFSPATPKASKEPRLIVTVSVVAVVVLLIMIGGAVYILRRKKKYEEIYEGWEREYGPQRFSYKILYKATKGFKEKELIGKGGFGKVYRGILPSSNERIAVKRVSHDSKQGMKEFVAEIASMGRLRHRNLVQLRGYCRRKGELLLVYDYMPNGSLDKILYSNTRPNMNWIQRFWILRGVASGLFYLHEEWEQVVLHRDIKPGNVLLDADLNGKLGDFGLAKLYDHGSNPQTTKPVGTIGYMAPELLTTGKATTSTDVYAFGIFMLEVACGKRPMEQQGCVVDCWRRGAILDASDPRLEGTYAEDQMELVLKLGLFCSHPNPAARPSMRQVMQYLDGDAKLPDIPSDNVIDFFTATNGSSDILISFPSLLGTNCSQIMSTSDSILIEGR</sequence>
<keyword evidence="18" id="KW-1185">Reference proteome</keyword>
<keyword evidence="7" id="KW-0430">Lectin</keyword>
<dbReference type="InterPro" id="IPR013320">
    <property type="entry name" value="ConA-like_dom_sf"/>
</dbReference>
<keyword evidence="11 15" id="KW-1133">Transmembrane helix</keyword>
<feature type="binding site" evidence="14">
    <location>
        <position position="360"/>
    </location>
    <ligand>
        <name>ATP</name>
        <dbReference type="ChEBI" id="CHEBI:30616"/>
    </ligand>
</feature>
<evidence type="ECO:0000313" key="18">
    <source>
        <dbReference type="Proteomes" id="UP000827721"/>
    </source>
</evidence>
<gene>
    <name evidence="17" type="ORF">JRO89_XSUnG0018300</name>
</gene>
<evidence type="ECO:0000256" key="11">
    <source>
        <dbReference type="ARBA" id="ARBA00022989"/>
    </source>
</evidence>
<dbReference type="CDD" id="cd14066">
    <property type="entry name" value="STKc_IRAK"/>
    <property type="match status" value="1"/>
</dbReference>
<evidence type="ECO:0000256" key="9">
    <source>
        <dbReference type="ARBA" id="ARBA00022777"/>
    </source>
</evidence>
<comment type="similarity">
    <text evidence="2">In the N-terminal section; belongs to the leguminous lectin family.</text>
</comment>
<evidence type="ECO:0000256" key="3">
    <source>
        <dbReference type="ARBA" id="ARBA00010217"/>
    </source>
</evidence>
<comment type="subcellular location">
    <subcellularLocation>
        <location evidence="1">Membrane</location>
        <topology evidence="1">Single-pass type I membrane protein</topology>
    </subcellularLocation>
</comment>
<dbReference type="PROSITE" id="PS00107">
    <property type="entry name" value="PROTEIN_KINASE_ATP"/>
    <property type="match status" value="1"/>
</dbReference>
<dbReference type="InterPro" id="IPR011009">
    <property type="entry name" value="Kinase-like_dom_sf"/>
</dbReference>
<evidence type="ECO:0000256" key="8">
    <source>
        <dbReference type="ARBA" id="ARBA00022741"/>
    </source>
</evidence>
<proteinExistence type="inferred from homology"/>
<keyword evidence="4" id="KW-0808">Transferase</keyword>
<evidence type="ECO:0000256" key="10">
    <source>
        <dbReference type="ARBA" id="ARBA00022840"/>
    </source>
</evidence>
<dbReference type="InterPro" id="IPR008271">
    <property type="entry name" value="Ser/Thr_kinase_AS"/>
</dbReference>
<dbReference type="Pfam" id="PF00139">
    <property type="entry name" value="Lectin_legB"/>
    <property type="match status" value="1"/>
</dbReference>
<feature type="transmembrane region" description="Helical" evidence="15">
    <location>
        <begin position="274"/>
        <end position="297"/>
    </location>
</feature>
<accession>A0ABQ8H0B2</accession>
<reference evidence="17 18" key="1">
    <citation type="submission" date="2021-02" db="EMBL/GenBank/DDBJ databases">
        <title>Plant Genome Project.</title>
        <authorList>
            <person name="Zhang R.-G."/>
        </authorList>
    </citation>
    <scope>NUCLEOTIDE SEQUENCE [LARGE SCALE GENOMIC DNA]</scope>
    <source>
        <tissue evidence="17">Leaves</tissue>
    </source>
</reference>
<dbReference type="Gene3D" id="1.10.510.10">
    <property type="entry name" value="Transferase(Phosphotransferase) domain 1"/>
    <property type="match status" value="1"/>
</dbReference>
<keyword evidence="12 15" id="KW-0472">Membrane</keyword>
<dbReference type="Pfam" id="PF00069">
    <property type="entry name" value="Pkinase"/>
    <property type="match status" value="1"/>
</dbReference>
<dbReference type="SUPFAM" id="SSF49899">
    <property type="entry name" value="Concanavalin A-like lectins/glucanases"/>
    <property type="match status" value="1"/>
</dbReference>
<dbReference type="SMART" id="SM00220">
    <property type="entry name" value="S_TKc"/>
    <property type="match status" value="1"/>
</dbReference>
<dbReference type="CDD" id="cd06899">
    <property type="entry name" value="lectin_legume_LecRK_Arcelin_ConA"/>
    <property type="match status" value="1"/>
</dbReference>
<evidence type="ECO:0000259" key="16">
    <source>
        <dbReference type="PROSITE" id="PS50011"/>
    </source>
</evidence>
<dbReference type="EMBL" id="JAFEMO010000036">
    <property type="protein sequence ID" value="KAH7531113.1"/>
    <property type="molecule type" value="Genomic_DNA"/>
</dbReference>
<name>A0ABQ8H0B2_9ROSI</name>
<dbReference type="InterPro" id="IPR000719">
    <property type="entry name" value="Prot_kinase_dom"/>
</dbReference>
<dbReference type="PROSITE" id="PS00108">
    <property type="entry name" value="PROTEIN_KINASE_ST"/>
    <property type="match status" value="1"/>
</dbReference>
<keyword evidence="13" id="KW-0675">Receptor</keyword>
<comment type="similarity">
    <text evidence="3">In the C-terminal section; belongs to the protein kinase superfamily. Ser/Thr protein kinase family.</text>
</comment>
<dbReference type="Gene3D" id="3.30.200.20">
    <property type="entry name" value="Phosphorylase Kinase, domain 1"/>
    <property type="match status" value="1"/>
</dbReference>
<dbReference type="InterPro" id="IPR017441">
    <property type="entry name" value="Protein_kinase_ATP_BS"/>
</dbReference>
<keyword evidence="9" id="KW-0418">Kinase</keyword>
<dbReference type="Proteomes" id="UP000827721">
    <property type="component" value="Unassembled WGS sequence"/>
</dbReference>
<evidence type="ECO:0000256" key="2">
    <source>
        <dbReference type="ARBA" id="ARBA00008536"/>
    </source>
</evidence>
<keyword evidence="10 14" id="KW-0067">ATP-binding</keyword>
<dbReference type="InterPro" id="IPR050528">
    <property type="entry name" value="L-type_Lectin-RKs"/>
</dbReference>
<evidence type="ECO:0000256" key="13">
    <source>
        <dbReference type="ARBA" id="ARBA00023170"/>
    </source>
</evidence>
<dbReference type="PROSITE" id="PS50011">
    <property type="entry name" value="PROTEIN_KINASE_DOM"/>
    <property type="match status" value="1"/>
</dbReference>
<feature type="domain" description="Protein kinase" evidence="16">
    <location>
        <begin position="331"/>
        <end position="598"/>
    </location>
</feature>
<keyword evidence="6" id="KW-0732">Signal</keyword>
<evidence type="ECO:0000256" key="1">
    <source>
        <dbReference type="ARBA" id="ARBA00004479"/>
    </source>
</evidence>
<dbReference type="PANTHER" id="PTHR27007">
    <property type="match status" value="1"/>
</dbReference>
<comment type="caution">
    <text evidence="17">The sequence shown here is derived from an EMBL/GenBank/DDBJ whole genome shotgun (WGS) entry which is preliminary data.</text>
</comment>
<dbReference type="SUPFAM" id="SSF56112">
    <property type="entry name" value="Protein kinase-like (PK-like)"/>
    <property type="match status" value="1"/>
</dbReference>
<dbReference type="Gene3D" id="2.60.120.200">
    <property type="match status" value="1"/>
</dbReference>
<evidence type="ECO:0000256" key="14">
    <source>
        <dbReference type="PROSITE-ProRule" id="PRU10141"/>
    </source>
</evidence>
<keyword evidence="8 14" id="KW-0547">Nucleotide-binding</keyword>
<keyword evidence="5 15" id="KW-0812">Transmembrane</keyword>
<evidence type="ECO:0000256" key="12">
    <source>
        <dbReference type="ARBA" id="ARBA00023136"/>
    </source>
</evidence>
<evidence type="ECO:0000256" key="4">
    <source>
        <dbReference type="ARBA" id="ARBA00022679"/>
    </source>
</evidence>
<protein>
    <recommendedName>
        <fullName evidence="16">Protein kinase domain-containing protein</fullName>
    </recommendedName>
</protein>
<organism evidence="17 18">
    <name type="scientific">Xanthoceras sorbifolium</name>
    <dbReference type="NCBI Taxonomy" id="99658"/>
    <lineage>
        <taxon>Eukaryota</taxon>
        <taxon>Viridiplantae</taxon>
        <taxon>Streptophyta</taxon>
        <taxon>Embryophyta</taxon>
        <taxon>Tracheophyta</taxon>
        <taxon>Spermatophyta</taxon>
        <taxon>Magnoliopsida</taxon>
        <taxon>eudicotyledons</taxon>
        <taxon>Gunneridae</taxon>
        <taxon>Pentapetalae</taxon>
        <taxon>rosids</taxon>
        <taxon>malvids</taxon>
        <taxon>Sapindales</taxon>
        <taxon>Sapindaceae</taxon>
        <taxon>Xanthoceroideae</taxon>
        <taxon>Xanthoceras</taxon>
    </lineage>
</organism>
<evidence type="ECO:0000256" key="5">
    <source>
        <dbReference type="ARBA" id="ARBA00022692"/>
    </source>
</evidence>